<dbReference type="PIRSF" id="PIRSF020623">
    <property type="entry name" value="PaaX"/>
    <property type="match status" value="1"/>
</dbReference>
<accession>A0AAJ1U3G7</accession>
<evidence type="ECO:0000259" key="2">
    <source>
        <dbReference type="Pfam" id="PF08223"/>
    </source>
</evidence>
<comment type="caution">
    <text evidence="4">The sequence shown here is derived from an EMBL/GenBank/DDBJ whole genome shotgun (WGS) entry which is preliminary data.</text>
</comment>
<dbReference type="Proteomes" id="UP001239215">
    <property type="component" value="Unassembled WGS sequence"/>
</dbReference>
<gene>
    <name evidence="4" type="ORF">QE405_002122</name>
</gene>
<feature type="domain" description="Transcriptional repressor PaaX-like C-terminal" evidence="2">
    <location>
        <begin position="187"/>
        <end position="277"/>
    </location>
</feature>
<dbReference type="GO" id="GO:0006351">
    <property type="term" value="P:DNA-templated transcription"/>
    <property type="evidence" value="ECO:0007669"/>
    <property type="project" value="InterPro"/>
</dbReference>
<dbReference type="Gene3D" id="3.30.70.2650">
    <property type="match status" value="1"/>
</dbReference>
<dbReference type="InterPro" id="IPR013225">
    <property type="entry name" value="PaaX_C"/>
</dbReference>
<evidence type="ECO:0000259" key="1">
    <source>
        <dbReference type="Pfam" id="PF07848"/>
    </source>
</evidence>
<dbReference type="PANTHER" id="PTHR30319:SF1">
    <property type="entry name" value="TRANSCRIPTIONAL REPRESSOR PAAX"/>
    <property type="match status" value="1"/>
</dbReference>
<feature type="domain" description="Transcriptional repressor PaaX-like N-terminal" evidence="1">
    <location>
        <begin position="18"/>
        <end position="83"/>
    </location>
</feature>
<dbReference type="AlphaFoldDB" id="A0AAJ1U3G7"/>
<feature type="domain" description="Transcriptional repressor PaaX-like central Cas2-like" evidence="3">
    <location>
        <begin position="105"/>
        <end position="181"/>
    </location>
</feature>
<dbReference type="Gene3D" id="1.10.10.10">
    <property type="entry name" value="Winged helix-like DNA-binding domain superfamily/Winged helix DNA-binding domain"/>
    <property type="match status" value="1"/>
</dbReference>
<protein>
    <submittedName>
        <fullName evidence="4">Phenylacetic acid degradation operon negative regulatory protein</fullName>
    </submittedName>
</protein>
<sequence length="289" mass="31525">MIDEEQGADVSPGADAPPRSLIVTIYGLYARELGGWMSVSDLIVLMAELGVDAQSVRSSVSRLKRRGILESERRGSAAGYALSPYARDVLGAGDRRIFDRPTNDDVDWVVAVFSVPESERQKRHALRARLTWLGFGTVTAGVWIAPGHLVDDTREVLAAEGLDTYVDLFRADHLGFGATVDKVAHWWDLDALDGLYRDFLAAQAPVLERWQAGGEPSGADGAAFADYVRALTAWRRFPYLDPGLPGELLPEGWSGTRAADTFFELRRLLAGPAHDFAVGRTAGDRVSGR</sequence>
<dbReference type="InterPro" id="IPR036388">
    <property type="entry name" value="WH-like_DNA-bd_sf"/>
</dbReference>
<dbReference type="InterPro" id="IPR011965">
    <property type="entry name" value="PaaX_trns_reg"/>
</dbReference>
<dbReference type="InterPro" id="IPR048846">
    <property type="entry name" value="PaaX-like_central"/>
</dbReference>
<dbReference type="Pfam" id="PF08223">
    <property type="entry name" value="PaaX_C"/>
    <property type="match status" value="1"/>
</dbReference>
<dbReference type="RefSeq" id="WP_307200537.1">
    <property type="nucleotide sequence ID" value="NZ_JAUTAN010000001.1"/>
</dbReference>
<proteinExistence type="predicted"/>
<name>A0AAJ1U3G7_9ACTN</name>
<evidence type="ECO:0000313" key="4">
    <source>
        <dbReference type="EMBL" id="MDQ1104838.1"/>
    </source>
</evidence>
<dbReference type="InterPro" id="IPR012906">
    <property type="entry name" value="PaaX-like_N"/>
</dbReference>
<dbReference type="EMBL" id="JAUTAN010000001">
    <property type="protein sequence ID" value="MDQ1104838.1"/>
    <property type="molecule type" value="Genomic_DNA"/>
</dbReference>
<evidence type="ECO:0000313" key="5">
    <source>
        <dbReference type="Proteomes" id="UP001239215"/>
    </source>
</evidence>
<evidence type="ECO:0000259" key="3">
    <source>
        <dbReference type="Pfam" id="PF20803"/>
    </source>
</evidence>
<dbReference type="PANTHER" id="PTHR30319">
    <property type="entry name" value="PHENYLACETIC ACID REGULATOR-RELATED TRANSCRIPTIONAL REPRESSOR"/>
    <property type="match status" value="1"/>
</dbReference>
<reference evidence="4" key="1">
    <citation type="submission" date="2023-07" db="EMBL/GenBank/DDBJ databases">
        <title>Functional and genomic diversity of the sorghum phyllosphere microbiome.</title>
        <authorList>
            <person name="Shade A."/>
        </authorList>
    </citation>
    <scope>NUCLEOTIDE SEQUENCE</scope>
    <source>
        <strain evidence="4">SORGH_AS_1067</strain>
    </source>
</reference>
<dbReference type="Gene3D" id="1.20.58.1460">
    <property type="match status" value="1"/>
</dbReference>
<dbReference type="Pfam" id="PF07848">
    <property type="entry name" value="PaaX"/>
    <property type="match status" value="1"/>
</dbReference>
<organism evidence="4 5">
    <name type="scientific">Nocardioides zeae</name>
    <dbReference type="NCBI Taxonomy" id="1457234"/>
    <lineage>
        <taxon>Bacteria</taxon>
        <taxon>Bacillati</taxon>
        <taxon>Actinomycetota</taxon>
        <taxon>Actinomycetes</taxon>
        <taxon>Propionibacteriales</taxon>
        <taxon>Nocardioidaceae</taxon>
        <taxon>Nocardioides</taxon>
    </lineage>
</organism>
<dbReference type="Pfam" id="PF20803">
    <property type="entry name" value="PaaX_M"/>
    <property type="match status" value="1"/>
</dbReference>